<protein>
    <recommendedName>
        <fullName evidence="1">DUF4906 domain-containing protein</fullName>
    </recommendedName>
</protein>
<name>A0A1Y4IIX6_PARDI</name>
<comment type="caution">
    <text evidence="2">The sequence shown here is derived from an EMBL/GenBank/DDBJ whole genome shotgun (WGS) entry which is preliminary data.</text>
</comment>
<sequence>MKVLGIKLQKAGLIMMSMMGIIVGMSSCEDRFDTPRPPMPKGKSVDVSLCVGIAGGVDATPTKGTLTDALAAAIPDRLYNLQILQYDSNKSFKKLVPVEDNPAIGSTLNITLAPCDNCHLILVARGATEAIPAFSGSPSWSDLQGKLADYNTINDLTEINNMPYFLHLPNVNVTNEGKVIGSALGEDARILLKRLAVRLTVNWVFGGGSGNAMRDNYTLKEVKLCQVPSAYYLMPQTESDSRFEGDLYPSSLLEYKDLFRLKGDKAVNEGSLTTWMPANAKGKSSQVTSEYYRTKEYAHSAATYMEFVVDSKDGSERLYYRSYLGGKEVSDFNLLENTNYVWTVNIQSADYRTDPRIRLLDQTPVISNNLVPTSNCFMMRPGTNICFNPYKHEASSDSNNTYLSGKTIGSVRVLWQNKDAGTSGDLVMGYAVSNETSNYNHTNLVNYTDLADRDKARVHVKVPVTQGGNAVIAAYAADNTGGGETILWSWHIWVTDYVPAPLSGAITSENRTAAIDIARAATQGGTVHTYQGASWTQSTGAFFDKVIMDRNLGAIRSTYSTSSDLDAARSFGNLYQWGRKDPMPGSVDGSNKEVGIIFNGDGEALPKITATSNGDLEKCIKNPLAFYQYLKLDGASWGPSTKSIYDPCPKGWKVPDFYTPNSVNDMFQGFGYGTSNLMIYFKGNWYSSQLGSQNDNSPRNGFLYMYPGESVSDASANYTDRSVWFPSTRLRELGTALLRSYNPSMTMYSARASSDNSHGWYTEIKAHQLIITNSSLAGKGYGMSVRCVQERR</sequence>
<evidence type="ECO:0000313" key="2">
    <source>
        <dbReference type="EMBL" id="OUP18940.1"/>
    </source>
</evidence>
<accession>A0A1Y4IIX6</accession>
<evidence type="ECO:0000313" key="3">
    <source>
        <dbReference type="Proteomes" id="UP000195950"/>
    </source>
</evidence>
<dbReference type="Pfam" id="PF16249">
    <property type="entry name" value="DUF4906"/>
    <property type="match status" value="1"/>
</dbReference>
<dbReference type="AlphaFoldDB" id="A0A1Y4IIX6"/>
<feature type="domain" description="DUF4906" evidence="1">
    <location>
        <begin position="272"/>
        <end position="343"/>
    </location>
</feature>
<organism evidence="2 3">
    <name type="scientific">Parabacteroides distasonis</name>
    <dbReference type="NCBI Taxonomy" id="823"/>
    <lineage>
        <taxon>Bacteria</taxon>
        <taxon>Pseudomonadati</taxon>
        <taxon>Bacteroidota</taxon>
        <taxon>Bacteroidia</taxon>
        <taxon>Bacteroidales</taxon>
        <taxon>Tannerellaceae</taxon>
        <taxon>Parabacteroides</taxon>
    </lineage>
</organism>
<proteinExistence type="predicted"/>
<evidence type="ECO:0000259" key="1">
    <source>
        <dbReference type="Pfam" id="PF16249"/>
    </source>
</evidence>
<dbReference type="InterPro" id="IPR032594">
    <property type="entry name" value="DUF4906"/>
</dbReference>
<reference evidence="3" key="1">
    <citation type="submission" date="2017-04" db="EMBL/GenBank/DDBJ databases">
        <title>Function of individual gut microbiota members based on whole genome sequencing of pure cultures obtained from chicken caecum.</title>
        <authorList>
            <person name="Medvecky M."/>
            <person name="Cejkova D."/>
            <person name="Polansky O."/>
            <person name="Karasova D."/>
            <person name="Kubasova T."/>
            <person name="Cizek A."/>
            <person name="Rychlik I."/>
        </authorList>
    </citation>
    <scope>NUCLEOTIDE SEQUENCE [LARGE SCALE GENOMIC DNA]</scope>
    <source>
        <strain evidence="3">An199</strain>
    </source>
</reference>
<dbReference type="Proteomes" id="UP000195950">
    <property type="component" value="Unassembled WGS sequence"/>
</dbReference>
<dbReference type="RefSeq" id="WP_087344577.1">
    <property type="nucleotide sequence ID" value="NZ_NFJX01000008.1"/>
</dbReference>
<gene>
    <name evidence="2" type="ORF">B5F32_11010</name>
</gene>
<dbReference type="EMBL" id="NFJX01000008">
    <property type="protein sequence ID" value="OUP18940.1"/>
    <property type="molecule type" value="Genomic_DNA"/>
</dbReference>
<dbReference type="PROSITE" id="PS51257">
    <property type="entry name" value="PROKAR_LIPOPROTEIN"/>
    <property type="match status" value="1"/>
</dbReference>